<proteinExistence type="predicted"/>
<comment type="caution">
    <text evidence="1">The sequence shown here is derived from an EMBL/GenBank/DDBJ whole genome shotgun (WGS) entry which is preliminary data.</text>
</comment>
<dbReference type="RefSeq" id="WP_380015264.1">
    <property type="nucleotide sequence ID" value="NZ_JBHLYR010000062.1"/>
</dbReference>
<dbReference type="SUPFAM" id="SSF56349">
    <property type="entry name" value="DNA breaking-rejoining enzymes"/>
    <property type="match status" value="1"/>
</dbReference>
<dbReference type="Proteomes" id="UP001589733">
    <property type="component" value="Unassembled WGS sequence"/>
</dbReference>
<evidence type="ECO:0008006" key="3">
    <source>
        <dbReference type="Google" id="ProtNLM"/>
    </source>
</evidence>
<protein>
    <recommendedName>
        <fullName evidence="3">Integrase</fullName>
    </recommendedName>
</protein>
<gene>
    <name evidence="1" type="ORF">ACFFLM_21035</name>
</gene>
<keyword evidence="2" id="KW-1185">Reference proteome</keyword>
<dbReference type="EMBL" id="JBHLYR010000062">
    <property type="protein sequence ID" value="MFB9994444.1"/>
    <property type="molecule type" value="Genomic_DNA"/>
</dbReference>
<evidence type="ECO:0000313" key="2">
    <source>
        <dbReference type="Proteomes" id="UP001589733"/>
    </source>
</evidence>
<evidence type="ECO:0000313" key="1">
    <source>
        <dbReference type="EMBL" id="MFB9994444.1"/>
    </source>
</evidence>
<organism evidence="1 2">
    <name type="scientific">Deinococcus oregonensis</name>
    <dbReference type="NCBI Taxonomy" id="1805970"/>
    <lineage>
        <taxon>Bacteria</taxon>
        <taxon>Thermotogati</taxon>
        <taxon>Deinococcota</taxon>
        <taxon>Deinococci</taxon>
        <taxon>Deinococcales</taxon>
        <taxon>Deinococcaceae</taxon>
        <taxon>Deinococcus</taxon>
    </lineage>
</organism>
<dbReference type="InterPro" id="IPR011010">
    <property type="entry name" value="DNA_brk_join_enz"/>
</dbReference>
<accession>A0ABV6B3V3</accession>
<sequence>MNPQEERALILIQALRDADLERLTTTLHTAGLLSRPLPQVRANLKAIFAQAQADHVNLLHPPADFQAWLYGPLHHHQHGKAVSPNTVIARLSTLRSVYQALLREELIGRDPLRDFPAPPPVRSTDPLPSGAEIRQLLLHAGALDDVLCAALTLTYEHAMQARELIALRWGAFDSARGTLLRRRTLSVLSASAQAVLEPLLTRAGGPLHVPEQLRIFPYDNLDALRLQTLKLCRAANVDFISPAVLRRCGLRDHDLTAQQAGFSDPQAYRLALEVAQALGVRGEEEE</sequence>
<reference evidence="1 2" key="1">
    <citation type="submission" date="2024-09" db="EMBL/GenBank/DDBJ databases">
        <authorList>
            <person name="Sun Q."/>
            <person name="Mori K."/>
        </authorList>
    </citation>
    <scope>NUCLEOTIDE SEQUENCE [LARGE SCALE GENOMIC DNA]</scope>
    <source>
        <strain evidence="1 2">JCM 13503</strain>
    </source>
</reference>
<name>A0ABV6B3V3_9DEIO</name>